<evidence type="ECO:0000313" key="8">
    <source>
        <dbReference type="Proteomes" id="UP000250462"/>
    </source>
</evidence>
<dbReference type="Gene3D" id="3.40.50.970">
    <property type="match status" value="2"/>
</dbReference>
<dbReference type="RefSeq" id="WP_112258059.1">
    <property type="nucleotide sequence ID" value="NZ_QMIG01000006.1"/>
</dbReference>
<feature type="domain" description="Thiamine pyrophosphate enzyme N-terminal TPP-binding" evidence="6">
    <location>
        <begin position="22"/>
        <end position="125"/>
    </location>
</feature>
<dbReference type="GO" id="GO:0005948">
    <property type="term" value="C:acetolactate synthase complex"/>
    <property type="evidence" value="ECO:0007669"/>
    <property type="project" value="TreeGrafter"/>
</dbReference>
<dbReference type="InterPro" id="IPR012001">
    <property type="entry name" value="Thiamin_PyroP_enz_TPP-bd_dom"/>
</dbReference>
<comment type="similarity">
    <text evidence="1 3">Belongs to the TPP enzyme family.</text>
</comment>
<dbReference type="InterPro" id="IPR012000">
    <property type="entry name" value="Thiamin_PyroP_enz_cen_dom"/>
</dbReference>
<dbReference type="GO" id="GO:0050660">
    <property type="term" value="F:flavin adenine dinucleotide binding"/>
    <property type="evidence" value="ECO:0007669"/>
    <property type="project" value="TreeGrafter"/>
</dbReference>
<evidence type="ECO:0000256" key="1">
    <source>
        <dbReference type="ARBA" id="ARBA00007812"/>
    </source>
</evidence>
<dbReference type="InterPro" id="IPR045229">
    <property type="entry name" value="TPP_enz"/>
</dbReference>
<dbReference type="SUPFAM" id="SSF52518">
    <property type="entry name" value="Thiamin diphosphate-binding fold (THDP-binding)"/>
    <property type="match status" value="2"/>
</dbReference>
<evidence type="ECO:0000256" key="2">
    <source>
        <dbReference type="ARBA" id="ARBA00023052"/>
    </source>
</evidence>
<dbReference type="PANTHER" id="PTHR18968:SF13">
    <property type="entry name" value="ACETOLACTATE SYNTHASE CATALYTIC SUBUNIT, MITOCHONDRIAL"/>
    <property type="match status" value="1"/>
</dbReference>
<feature type="domain" description="Thiamine pyrophosphate enzyme TPP-binding" evidence="5">
    <location>
        <begin position="428"/>
        <end position="591"/>
    </location>
</feature>
<evidence type="ECO:0000313" key="7">
    <source>
        <dbReference type="EMBL" id="RAW15456.1"/>
    </source>
</evidence>
<evidence type="ECO:0000259" key="6">
    <source>
        <dbReference type="Pfam" id="PF02776"/>
    </source>
</evidence>
<proteinExistence type="inferred from homology"/>
<dbReference type="GO" id="GO:0000287">
    <property type="term" value="F:magnesium ion binding"/>
    <property type="evidence" value="ECO:0007669"/>
    <property type="project" value="InterPro"/>
</dbReference>
<evidence type="ECO:0000259" key="4">
    <source>
        <dbReference type="Pfam" id="PF00205"/>
    </source>
</evidence>
<keyword evidence="2 3" id="KW-0786">Thiamine pyrophosphate</keyword>
<dbReference type="GO" id="GO:0009099">
    <property type="term" value="P:L-valine biosynthetic process"/>
    <property type="evidence" value="ECO:0007669"/>
    <property type="project" value="TreeGrafter"/>
</dbReference>
<accession>A0A329QTV7</accession>
<dbReference type="InterPro" id="IPR029061">
    <property type="entry name" value="THDP-binding"/>
</dbReference>
<organism evidence="7 8">
    <name type="scientific">Phytoactinopolyspora halophila</name>
    <dbReference type="NCBI Taxonomy" id="1981511"/>
    <lineage>
        <taxon>Bacteria</taxon>
        <taxon>Bacillati</taxon>
        <taxon>Actinomycetota</taxon>
        <taxon>Actinomycetes</taxon>
        <taxon>Jiangellales</taxon>
        <taxon>Jiangellaceae</taxon>
        <taxon>Phytoactinopolyspora</taxon>
    </lineage>
</organism>
<dbReference type="GO" id="GO:0003984">
    <property type="term" value="F:acetolactate synthase activity"/>
    <property type="evidence" value="ECO:0007669"/>
    <property type="project" value="TreeGrafter"/>
</dbReference>
<evidence type="ECO:0000259" key="5">
    <source>
        <dbReference type="Pfam" id="PF02775"/>
    </source>
</evidence>
<protein>
    <submittedName>
        <fullName evidence="7">Thiamine pyrophosphate-binding protein</fullName>
    </submittedName>
</protein>
<dbReference type="Pfam" id="PF02776">
    <property type="entry name" value="TPP_enzyme_N"/>
    <property type="match status" value="1"/>
</dbReference>
<dbReference type="AlphaFoldDB" id="A0A329QTV7"/>
<keyword evidence="8" id="KW-1185">Reference proteome</keyword>
<dbReference type="EMBL" id="QMIG01000006">
    <property type="protein sequence ID" value="RAW15456.1"/>
    <property type="molecule type" value="Genomic_DNA"/>
</dbReference>
<dbReference type="InterPro" id="IPR011766">
    <property type="entry name" value="TPP_enzyme_TPP-bd"/>
</dbReference>
<dbReference type="GO" id="GO:0030976">
    <property type="term" value="F:thiamine pyrophosphate binding"/>
    <property type="evidence" value="ECO:0007669"/>
    <property type="project" value="InterPro"/>
</dbReference>
<dbReference type="GO" id="GO:0009097">
    <property type="term" value="P:isoleucine biosynthetic process"/>
    <property type="evidence" value="ECO:0007669"/>
    <property type="project" value="TreeGrafter"/>
</dbReference>
<reference evidence="7 8" key="1">
    <citation type="submission" date="2018-06" db="EMBL/GenBank/DDBJ databases">
        <title>Phytoactinopolyspora halophila sp. nov., a novel halophilic actinomycete isolated from a saline soil in China.</title>
        <authorList>
            <person name="Tang S.-K."/>
        </authorList>
    </citation>
    <scope>NUCLEOTIDE SEQUENCE [LARGE SCALE GENOMIC DNA]</scope>
    <source>
        <strain evidence="7 8">YIM 96934</strain>
    </source>
</reference>
<name>A0A329QTV7_9ACTN</name>
<dbReference type="InterPro" id="IPR029035">
    <property type="entry name" value="DHS-like_NAD/FAD-binding_dom"/>
</dbReference>
<dbReference type="CDD" id="cd07035">
    <property type="entry name" value="TPP_PYR_POX_like"/>
    <property type="match status" value="1"/>
</dbReference>
<dbReference type="Gene3D" id="3.40.50.1220">
    <property type="entry name" value="TPP-binding domain"/>
    <property type="match status" value="1"/>
</dbReference>
<dbReference type="CDD" id="cd00568">
    <property type="entry name" value="TPP_enzymes"/>
    <property type="match status" value="1"/>
</dbReference>
<dbReference type="Pfam" id="PF00205">
    <property type="entry name" value="TPP_enzyme_M"/>
    <property type="match status" value="1"/>
</dbReference>
<sequence length="610" mass="62729">MTRPAEATTGPESGAVRSAETSVAQLVGETLWELGVRQVFGVVGSGNFMPTAALAGAGARYTAARHEGAAITMADGYTRVSGELAVCSVHQGPGLTNTITGLVDAAKSRTPILVLAGQTSAGATRSNFSVDQVGLVERAGAISEQLYRPESAVEDTVRAYRRACSERRPVVLQMPLDIQAAQVKRGDAASVRVRPALSPDGDDGGALETGAGLVRRTCPSRDVVSQLAKRLSVAERPLLIAGRGAVVSGARDSLTRLGERAGALLANTAVASGFFRDDPWTLGIVGGFASDEAAELMGQADLVVGFGCSFTSWTTRHGRLFAPDATVIQVDSDANALGLNPRVDIGVVGDVHETADAILADLAEYRGDAGWRSEEAAARIHDHHTAVPSGVAGLAGGRSTSPEWVHPQELSLELEALMPAERTVVVDGGHFLGWPVTCWSVPDPAGFVFTSSGFQSIGLGLAGAIGAHLARPDRLTVLAAGDGGFLMSLSELETLVRLGLPLLVIVYDDAAYGAEVHHFSPHVGGGGGVTVPGESGGSGDAGGLDLVRFPATDIAAVARGAGAAGVTVRDVADLGPVASWLDGPAGPMVVDAKIDPGVVGYWAEQDFRGH</sequence>
<dbReference type="Pfam" id="PF02775">
    <property type="entry name" value="TPP_enzyme_C"/>
    <property type="match status" value="1"/>
</dbReference>
<gene>
    <name evidence="7" type="ORF">DPM12_09430</name>
</gene>
<dbReference type="OrthoDB" id="3203527at2"/>
<comment type="caution">
    <text evidence="7">The sequence shown here is derived from an EMBL/GenBank/DDBJ whole genome shotgun (WGS) entry which is preliminary data.</text>
</comment>
<dbReference type="SUPFAM" id="SSF52467">
    <property type="entry name" value="DHS-like NAD/FAD-binding domain"/>
    <property type="match status" value="1"/>
</dbReference>
<feature type="domain" description="Thiamine pyrophosphate enzyme central" evidence="4">
    <location>
        <begin position="225"/>
        <end position="357"/>
    </location>
</feature>
<dbReference type="PANTHER" id="PTHR18968">
    <property type="entry name" value="THIAMINE PYROPHOSPHATE ENZYMES"/>
    <property type="match status" value="1"/>
</dbReference>
<evidence type="ECO:0000256" key="3">
    <source>
        <dbReference type="RuleBase" id="RU362132"/>
    </source>
</evidence>
<dbReference type="Proteomes" id="UP000250462">
    <property type="component" value="Unassembled WGS sequence"/>
</dbReference>